<evidence type="ECO:0000256" key="6">
    <source>
        <dbReference type="ARBA" id="ARBA00022840"/>
    </source>
</evidence>
<evidence type="ECO:0000256" key="1">
    <source>
        <dbReference type="ARBA" id="ARBA00004141"/>
    </source>
</evidence>
<keyword evidence="6" id="KW-0067">ATP-binding</keyword>
<feature type="transmembrane region" description="Helical" evidence="10">
    <location>
        <begin position="87"/>
        <end position="106"/>
    </location>
</feature>
<feature type="region of interest" description="Disordered" evidence="9">
    <location>
        <begin position="202"/>
        <end position="224"/>
    </location>
</feature>
<dbReference type="PANTHER" id="PTHR31187">
    <property type="match status" value="1"/>
</dbReference>
<evidence type="ECO:0000256" key="8">
    <source>
        <dbReference type="ARBA" id="ARBA00023136"/>
    </source>
</evidence>
<evidence type="ECO:0000256" key="5">
    <source>
        <dbReference type="ARBA" id="ARBA00022741"/>
    </source>
</evidence>
<evidence type="ECO:0000313" key="12">
    <source>
        <dbReference type="Proteomes" id="UP001374803"/>
    </source>
</evidence>
<feature type="transmembrane region" description="Helical" evidence="10">
    <location>
        <begin position="57"/>
        <end position="75"/>
    </location>
</feature>
<dbReference type="InterPro" id="IPR011701">
    <property type="entry name" value="MFS"/>
</dbReference>
<gene>
    <name evidence="11" type="ORF">LVJ94_42895</name>
</gene>
<keyword evidence="5" id="KW-0547">Nucleotide-binding</keyword>
<keyword evidence="12" id="KW-1185">Reference proteome</keyword>
<comment type="subcellular location">
    <subcellularLocation>
        <location evidence="1">Membrane</location>
        <topology evidence="1">Multi-pass membrane protein</topology>
    </subcellularLocation>
</comment>
<evidence type="ECO:0000256" key="4">
    <source>
        <dbReference type="ARBA" id="ARBA00022692"/>
    </source>
</evidence>
<protein>
    <submittedName>
        <fullName evidence="11">MFS transporter</fullName>
    </submittedName>
</protein>
<evidence type="ECO:0000256" key="2">
    <source>
        <dbReference type="ARBA" id="ARBA00007127"/>
    </source>
</evidence>
<sequence length="960" mass="104013">MRSVRAWIMRAFDIRSGEGRLAALAFATLLLLITAHTILETARDALLLMRLPPRELGIVYIAVAICSLPAATIGTRAAERFGPRRTLIGMLIVAAATVVSLFAIHTNRATVVVIYVASGLIGSVLVPQFWTLVGSLFTVAQARRLVGLVASAGIVGGVLGSGAAAAAIMAIRIKALLLVSAGVFLATAGLLVFLPKAEKRASAPGKPRIKPREVSNGSNGSSSSTAVFRKEPFLWRVALVVVLSTATLLALDYFFKWTVARTIPSAEVGPFVARYYAALNGLSLVVQLLIGNALVRRFGVAAAIALTPFLLLLGATGTLVVGGTALAVELLKGVDGSLRNSVHRITTELIYLPVPSAARERAKPFIDGALARIAQGVTSAFLLALGGASFLTPRLFAAVVVVLAFAWLATAISMRQPYLGLLRRAVSTGSMGAPGTPDPIDLESAEALVAHLSSDDSAQVVGAMRVLARRGRERLVSTLILLHEDELVLMRALEMFGASTRTDWYIRAKRLLSHPSEPLRISAARALALHNQLDVEQLVSDAGSRLQGYAALHLALRDLSPAARARPKAGVNIKDAGADLVKNPRISRLVEQPGEAGDAARLGLLAAIADATPSQRLLALLHLLAERPGPSAEWTELLARASARQQATSMIPQLIANLPRRDGREAIRDALVELGEPVLDQVWAVLVDRKRPRNLRMHLPNTISRFGTRKAAEYLLENIETEHDGLVRYKSIRALGRIVTEQPVRVDRVRVERLANANLVEYFRILRLRVRLDRKPADFNTTAPPPMSVARQSATQRLLVGLLDDKLRQSLERAFRLLKVAHINEDIHRVHIACISDDKHARANAAEFLDVLLRRVDQQPLRRLLRLVADDLSMEERVMRAAPLVHFVTPRTRNEALTALVNDSDLTVATLAALFALEVGDTPLYLAVRDARRERPGLEVTAARVFDDSLTQKERVHGSG</sequence>
<dbReference type="InterPro" id="IPR016024">
    <property type="entry name" value="ARM-type_fold"/>
</dbReference>
<comment type="similarity">
    <text evidence="2">Belongs to the ADP/ATP translocase tlc family.</text>
</comment>
<keyword evidence="8 10" id="KW-0472">Membrane</keyword>
<dbReference type="Pfam" id="PF07690">
    <property type="entry name" value="MFS_1"/>
    <property type="match status" value="1"/>
</dbReference>
<dbReference type="InterPro" id="IPR036259">
    <property type="entry name" value="MFS_trans_sf"/>
</dbReference>
<dbReference type="EMBL" id="CP089983">
    <property type="protein sequence ID" value="WXB03640.1"/>
    <property type="molecule type" value="Genomic_DNA"/>
</dbReference>
<dbReference type="CDD" id="cd06174">
    <property type="entry name" value="MFS"/>
    <property type="match status" value="1"/>
</dbReference>
<evidence type="ECO:0000256" key="7">
    <source>
        <dbReference type="ARBA" id="ARBA00022989"/>
    </source>
</evidence>
<evidence type="ECO:0000256" key="10">
    <source>
        <dbReference type="SAM" id="Phobius"/>
    </source>
</evidence>
<keyword evidence="4 10" id="KW-0812">Transmembrane</keyword>
<keyword evidence="7 10" id="KW-1133">Transmembrane helix</keyword>
<feature type="transmembrane region" description="Helical" evidence="10">
    <location>
        <begin position="145"/>
        <end position="169"/>
    </location>
</feature>
<feature type="compositionally biased region" description="Low complexity" evidence="9">
    <location>
        <begin position="215"/>
        <end position="224"/>
    </location>
</feature>
<feature type="transmembrane region" description="Helical" evidence="10">
    <location>
        <begin position="395"/>
        <end position="414"/>
    </location>
</feature>
<evidence type="ECO:0000256" key="3">
    <source>
        <dbReference type="ARBA" id="ARBA00022448"/>
    </source>
</evidence>
<proteinExistence type="inferred from homology"/>
<feature type="transmembrane region" description="Helical" evidence="10">
    <location>
        <begin position="233"/>
        <end position="255"/>
    </location>
</feature>
<organism evidence="11 12">
    <name type="scientific">Pendulispora rubella</name>
    <dbReference type="NCBI Taxonomy" id="2741070"/>
    <lineage>
        <taxon>Bacteria</taxon>
        <taxon>Pseudomonadati</taxon>
        <taxon>Myxococcota</taxon>
        <taxon>Myxococcia</taxon>
        <taxon>Myxococcales</taxon>
        <taxon>Sorangiineae</taxon>
        <taxon>Pendulisporaceae</taxon>
        <taxon>Pendulispora</taxon>
    </lineage>
</organism>
<evidence type="ECO:0000256" key="9">
    <source>
        <dbReference type="SAM" id="MobiDB-lite"/>
    </source>
</evidence>
<dbReference type="Proteomes" id="UP001374803">
    <property type="component" value="Chromosome"/>
</dbReference>
<accession>A0ABZ2KZX6</accession>
<dbReference type="InterPro" id="IPR004667">
    <property type="entry name" value="ADP_ATP_car_bac_type"/>
</dbReference>
<name>A0ABZ2KZX6_9BACT</name>
<feature type="transmembrane region" description="Helical" evidence="10">
    <location>
        <begin position="275"/>
        <end position="295"/>
    </location>
</feature>
<dbReference type="PANTHER" id="PTHR31187:SF1">
    <property type="entry name" value="ADP,ATP CARRIER PROTEIN 1"/>
    <property type="match status" value="1"/>
</dbReference>
<dbReference type="Gene3D" id="1.20.1250.20">
    <property type="entry name" value="MFS general substrate transporter like domains"/>
    <property type="match status" value="1"/>
</dbReference>
<evidence type="ECO:0000313" key="11">
    <source>
        <dbReference type="EMBL" id="WXB03640.1"/>
    </source>
</evidence>
<dbReference type="SUPFAM" id="SSF103473">
    <property type="entry name" value="MFS general substrate transporter"/>
    <property type="match status" value="1"/>
</dbReference>
<reference evidence="11" key="1">
    <citation type="submission" date="2021-12" db="EMBL/GenBank/DDBJ databases">
        <title>Discovery of the Pendulisporaceae a myxobacterial family with distinct sporulation behavior and unique specialized metabolism.</title>
        <authorList>
            <person name="Garcia R."/>
            <person name="Popoff A."/>
            <person name="Bader C.D."/>
            <person name="Loehr J."/>
            <person name="Walesch S."/>
            <person name="Walt C."/>
            <person name="Boldt J."/>
            <person name="Bunk B."/>
            <person name="Haeckl F.J.F.P.J."/>
            <person name="Gunesch A.P."/>
            <person name="Birkelbach J."/>
            <person name="Nuebel U."/>
            <person name="Pietschmann T."/>
            <person name="Bach T."/>
            <person name="Mueller R."/>
        </authorList>
    </citation>
    <scope>NUCLEOTIDE SEQUENCE</scope>
    <source>
        <strain evidence="11">MSr11367</strain>
    </source>
</reference>
<feature type="transmembrane region" description="Helical" evidence="10">
    <location>
        <begin position="112"/>
        <end position="133"/>
    </location>
</feature>
<dbReference type="RefSeq" id="WP_394833272.1">
    <property type="nucleotide sequence ID" value="NZ_CP089929.1"/>
</dbReference>
<keyword evidence="3" id="KW-0813">Transport</keyword>
<feature type="transmembrane region" description="Helical" evidence="10">
    <location>
        <begin position="302"/>
        <end position="328"/>
    </location>
</feature>
<dbReference type="SUPFAM" id="SSF48371">
    <property type="entry name" value="ARM repeat"/>
    <property type="match status" value="1"/>
</dbReference>
<feature type="transmembrane region" description="Helical" evidence="10">
    <location>
        <begin position="175"/>
        <end position="194"/>
    </location>
</feature>